<reference evidence="1" key="2">
    <citation type="journal article" date="2016" name="Mol. Ecol.">
        <title>Population genomics of the filarial nematode parasite Wuchereria bancrofti from mosquitoes.</title>
        <authorList>
            <person name="Small S.T."/>
            <person name="Reimer L.J."/>
            <person name="Tisch D.J."/>
            <person name="King C.L."/>
            <person name="Christensen B.M."/>
            <person name="Siba P.M."/>
            <person name="Kazura J.W."/>
            <person name="Serre D."/>
            <person name="Zimmerman P.A."/>
        </authorList>
    </citation>
    <scope>NUCLEOTIDE SEQUENCE</scope>
    <source>
        <strain evidence="1">pt0022</strain>
    </source>
</reference>
<sequence>MSATIIKSAQTAKKKLMDLLEVKEMDLTSLDQMLTREETRQQHEARKRIIEEKIMRLELYIGALETSNTKWIEHIEKATQSKKRKEEETYAKMVDDEKSIERILRQLEAMGENLKQSSIEIIIEPKLPAWILDKIYQQKEGQQIWSITKLKQFLAKLIQRSEEIKWSQTLDNTKEQRVTKSKANSRYSLEEASALTITTSPTLNYESKKNAKETNKTKGPCTFCNKDHWNDECPTYPNFKQRIQRLKELKAYSNCLKSGHVSTNCKGRKRLCFHCKNLHNTALCQNKHKVQEQFSETIVLIHLVTISYSINTYYL</sequence>
<dbReference type="WBParaSite" id="mrna-Wban_02423">
    <property type="protein sequence ID" value="mrna-Wban_02423"/>
    <property type="gene ID" value="Wban_02423"/>
</dbReference>
<dbReference type="AlphaFoldDB" id="A0AAF5RU17"/>
<accession>A0AAF5RU17</accession>
<proteinExistence type="predicted"/>
<evidence type="ECO:0008006" key="3">
    <source>
        <dbReference type="Google" id="ProtNLM"/>
    </source>
</evidence>
<organism evidence="1 2">
    <name type="scientific">Wuchereria bancrofti</name>
    <dbReference type="NCBI Taxonomy" id="6293"/>
    <lineage>
        <taxon>Eukaryota</taxon>
        <taxon>Metazoa</taxon>
        <taxon>Ecdysozoa</taxon>
        <taxon>Nematoda</taxon>
        <taxon>Chromadorea</taxon>
        <taxon>Rhabditida</taxon>
        <taxon>Spirurina</taxon>
        <taxon>Spiruromorpha</taxon>
        <taxon>Filarioidea</taxon>
        <taxon>Onchocercidae</taxon>
        <taxon>Wuchereria</taxon>
    </lineage>
</organism>
<name>A0AAF5RU17_WUCBA</name>
<dbReference type="Proteomes" id="UP000093561">
    <property type="component" value="Unassembled WGS sequence"/>
</dbReference>
<evidence type="ECO:0000313" key="1">
    <source>
        <dbReference type="Proteomes" id="UP000093561"/>
    </source>
</evidence>
<reference evidence="1" key="1">
    <citation type="submission" date="2015-03" db="EMBL/GenBank/DDBJ databases">
        <title>Wuchereria bancrofti Genome Sequencing Papua New Guinea Strain.</title>
        <authorList>
            <person name="Small S.T."/>
            <person name="Serre D."/>
            <person name="Zimmerman P.A."/>
        </authorList>
    </citation>
    <scope>NUCLEOTIDE SEQUENCE [LARGE SCALE GENOMIC DNA]</scope>
    <source>
        <strain evidence="1">pt0022</strain>
    </source>
</reference>
<evidence type="ECO:0000313" key="2">
    <source>
        <dbReference type="WBParaSite" id="mrna-Wban_02423"/>
    </source>
</evidence>
<protein>
    <recommendedName>
        <fullName evidence="3">Zinc knuckle family protein</fullName>
    </recommendedName>
</protein>
<reference evidence="2" key="3">
    <citation type="submission" date="2024-02" db="UniProtKB">
        <authorList>
            <consortium name="WormBaseParasite"/>
        </authorList>
    </citation>
    <scope>IDENTIFICATION</scope>
    <source>
        <strain evidence="2">pt0022</strain>
    </source>
</reference>